<feature type="binding site" evidence="2">
    <location>
        <position position="52"/>
    </location>
    <ligand>
        <name>Mg(2+)</name>
        <dbReference type="ChEBI" id="CHEBI:18420"/>
        <label>1</label>
    </ligand>
</feature>
<dbReference type="NCBIfam" id="TIGR01379">
    <property type="entry name" value="thiL"/>
    <property type="match status" value="1"/>
</dbReference>
<feature type="binding site" evidence="2">
    <location>
        <position position="233"/>
    </location>
    <ligand>
        <name>Mg(2+)</name>
        <dbReference type="ChEBI" id="CHEBI:18420"/>
        <label>3</label>
    </ligand>
</feature>
<feature type="binding site" evidence="2">
    <location>
        <position position="130"/>
    </location>
    <ligand>
        <name>Mg(2+)</name>
        <dbReference type="ChEBI" id="CHEBI:18420"/>
        <label>1</label>
    </ligand>
</feature>
<feature type="binding site" evidence="2">
    <location>
        <position position="82"/>
    </location>
    <ligand>
        <name>Mg(2+)</name>
        <dbReference type="ChEBI" id="CHEBI:18420"/>
        <label>3</label>
    </ligand>
</feature>
<comment type="catalytic activity">
    <reaction evidence="2">
        <text>thiamine phosphate + ATP = thiamine diphosphate + ADP</text>
        <dbReference type="Rhea" id="RHEA:15913"/>
        <dbReference type="ChEBI" id="CHEBI:30616"/>
        <dbReference type="ChEBI" id="CHEBI:37575"/>
        <dbReference type="ChEBI" id="CHEBI:58937"/>
        <dbReference type="ChEBI" id="CHEBI:456216"/>
        <dbReference type="EC" id="2.7.4.16"/>
    </reaction>
</comment>
<feature type="domain" description="PurM-like N-terminal" evidence="3">
    <location>
        <begin position="35"/>
        <end position="148"/>
    </location>
</feature>
<dbReference type="InterPro" id="IPR036676">
    <property type="entry name" value="PurM-like_C_sf"/>
</dbReference>
<dbReference type="UniPathway" id="UPA00060">
    <property type="reaction ID" value="UER00142"/>
</dbReference>
<feature type="binding site" evidence="2">
    <location>
        <position position="82"/>
    </location>
    <ligand>
        <name>Mg(2+)</name>
        <dbReference type="ChEBI" id="CHEBI:18420"/>
        <label>2</label>
    </ligand>
</feature>
<keyword evidence="2" id="KW-0067">ATP-binding</keyword>
<dbReference type="Gene3D" id="3.30.1330.10">
    <property type="entry name" value="PurM-like, N-terminal domain"/>
    <property type="match status" value="1"/>
</dbReference>
<dbReference type="InterPro" id="IPR016188">
    <property type="entry name" value="PurM-like_N"/>
</dbReference>
<comment type="similarity">
    <text evidence="2">Belongs to the thiamine-monophosphate kinase family.</text>
</comment>
<accession>A0A2W1NGH3</accession>
<evidence type="ECO:0000256" key="2">
    <source>
        <dbReference type="HAMAP-Rule" id="MF_02128"/>
    </source>
</evidence>
<evidence type="ECO:0000259" key="4">
    <source>
        <dbReference type="Pfam" id="PF02769"/>
    </source>
</evidence>
<feature type="binding site" evidence="2">
    <location>
        <position position="53"/>
    </location>
    <ligand>
        <name>Mg(2+)</name>
        <dbReference type="ChEBI" id="CHEBI:18420"/>
        <label>2</label>
    </ligand>
</feature>
<dbReference type="GO" id="GO:0009228">
    <property type="term" value="P:thiamine biosynthetic process"/>
    <property type="evidence" value="ECO:0007669"/>
    <property type="project" value="UniProtKB-KW"/>
</dbReference>
<dbReference type="PIRSF" id="PIRSF005303">
    <property type="entry name" value="Thiam_monoph_kin"/>
    <property type="match status" value="1"/>
</dbReference>
<feature type="binding site" evidence="2">
    <location>
        <position position="235"/>
    </location>
    <ligand>
        <name>ATP</name>
        <dbReference type="ChEBI" id="CHEBI:30616"/>
    </ligand>
</feature>
<dbReference type="RefSeq" id="WP_111061496.1">
    <property type="nucleotide sequence ID" value="NZ_JBHUCU010000007.1"/>
</dbReference>
<feature type="binding site" evidence="2">
    <location>
        <position position="60"/>
    </location>
    <ligand>
        <name>substrate</name>
    </ligand>
</feature>
<dbReference type="AlphaFoldDB" id="A0A2W1NGH3"/>
<feature type="binding site" evidence="2">
    <location>
        <position position="236"/>
    </location>
    <ligand>
        <name>Mg(2+)</name>
        <dbReference type="ChEBI" id="CHEBI:18420"/>
        <label>5</label>
    </ligand>
</feature>
<feature type="binding site" evidence="2">
    <location>
        <position position="37"/>
    </location>
    <ligand>
        <name>Mg(2+)</name>
        <dbReference type="ChEBI" id="CHEBI:18420"/>
        <label>3</label>
    </ligand>
</feature>
<dbReference type="Pfam" id="PF00586">
    <property type="entry name" value="AIRS"/>
    <property type="match status" value="1"/>
</dbReference>
<dbReference type="SUPFAM" id="SSF56042">
    <property type="entry name" value="PurM C-terminal domain-like"/>
    <property type="match status" value="1"/>
</dbReference>
<keyword evidence="6" id="KW-1185">Reference proteome</keyword>
<dbReference type="InterPro" id="IPR036921">
    <property type="entry name" value="PurM-like_N_sf"/>
</dbReference>
<comment type="caution">
    <text evidence="5">The sequence shown here is derived from an EMBL/GenBank/DDBJ whole genome shotgun (WGS) entry which is preliminary data.</text>
</comment>
<sequence>MSNRTELEKLGEFGLIDRITNGFENTQPSTVKGIGDDAAVIDSGDKYTLISTDMLVEGIHFNLMYVPLKHLGYKAVMVNLSDIYAMNGDATQITVSIAISNRFSLEAVEELYKGIRTACELYKVDLIGGDTTSSSSGLVISITAIGEVNKDEIVYRTGASENDLLVVSGNLGAAYMGLQVLEREKEVYKDNPEMQPQLEGFDYILERQLKPEARKDIIHFLKDLGVKPTSMIDISDGLASEVLHLAKASGLGATLYEEKIPVDQETFDTARTFNLVPSTCALNGGEDYELLFSIKQTDFDKIKDNSHFSIIGHFNDKNSSVNIVDRGGVSQEITAQGWNHFKED</sequence>
<keyword evidence="2 5" id="KW-0418">Kinase</keyword>
<evidence type="ECO:0000259" key="3">
    <source>
        <dbReference type="Pfam" id="PF00586"/>
    </source>
</evidence>
<gene>
    <name evidence="2 5" type="primary">thiL</name>
    <name evidence="5" type="ORF">DNU06_01830</name>
</gene>
<evidence type="ECO:0000313" key="6">
    <source>
        <dbReference type="Proteomes" id="UP000249248"/>
    </source>
</evidence>
<dbReference type="GO" id="GO:0000287">
    <property type="term" value="F:magnesium ion binding"/>
    <property type="evidence" value="ECO:0007669"/>
    <property type="project" value="UniProtKB-UniRule"/>
</dbReference>
<proteinExistence type="inferred from homology"/>
<feature type="binding site" evidence="2">
    <location>
        <position position="338"/>
    </location>
    <ligand>
        <name>substrate</name>
    </ligand>
</feature>
<dbReference type="PANTHER" id="PTHR30270:SF0">
    <property type="entry name" value="THIAMINE-MONOPHOSPHATE KINASE"/>
    <property type="match status" value="1"/>
</dbReference>
<dbReference type="Proteomes" id="UP000249248">
    <property type="component" value="Unassembled WGS sequence"/>
</dbReference>
<dbReference type="Gene3D" id="3.90.650.10">
    <property type="entry name" value="PurM-like C-terminal domain"/>
    <property type="match status" value="1"/>
</dbReference>
<evidence type="ECO:0000256" key="1">
    <source>
        <dbReference type="ARBA" id="ARBA00022977"/>
    </source>
</evidence>
<evidence type="ECO:0000313" key="5">
    <source>
        <dbReference type="EMBL" id="PZE18595.1"/>
    </source>
</evidence>
<keyword evidence="2" id="KW-0547">Nucleotide-binding</keyword>
<dbReference type="GO" id="GO:0009030">
    <property type="term" value="F:thiamine-phosphate kinase activity"/>
    <property type="evidence" value="ECO:0007669"/>
    <property type="project" value="UniProtKB-UniRule"/>
</dbReference>
<keyword evidence="2" id="KW-0808">Transferase</keyword>
<feature type="binding site" evidence="2">
    <location>
        <position position="156"/>
    </location>
    <ligand>
        <name>ATP</name>
        <dbReference type="ChEBI" id="CHEBI:30616"/>
    </ligand>
</feature>
<dbReference type="CDD" id="cd02194">
    <property type="entry name" value="ThiL"/>
    <property type="match status" value="1"/>
</dbReference>
<comment type="pathway">
    <text evidence="2">Cofactor biosynthesis; thiamine diphosphate biosynthesis; thiamine diphosphate from thiamine phosphate: step 1/1.</text>
</comment>
<dbReference type="EC" id="2.7.4.16" evidence="2"/>
<keyword evidence="2" id="KW-0460">Magnesium</keyword>
<dbReference type="PANTHER" id="PTHR30270">
    <property type="entry name" value="THIAMINE-MONOPHOSPHATE KINASE"/>
    <property type="match status" value="1"/>
</dbReference>
<dbReference type="InterPro" id="IPR006283">
    <property type="entry name" value="ThiL-like"/>
</dbReference>
<dbReference type="Pfam" id="PF02769">
    <property type="entry name" value="AIRS_C"/>
    <property type="match status" value="1"/>
</dbReference>
<feature type="binding site" evidence="2">
    <location>
        <begin position="129"/>
        <end position="130"/>
    </location>
    <ligand>
        <name>ATP</name>
        <dbReference type="ChEBI" id="CHEBI:30616"/>
    </ligand>
</feature>
<dbReference type="HAMAP" id="MF_02128">
    <property type="entry name" value="TMP_kinase"/>
    <property type="match status" value="1"/>
</dbReference>
<organism evidence="5 6">
    <name type="scientific">Putridiphycobacter roseus</name>
    <dbReference type="NCBI Taxonomy" id="2219161"/>
    <lineage>
        <taxon>Bacteria</taxon>
        <taxon>Pseudomonadati</taxon>
        <taxon>Bacteroidota</taxon>
        <taxon>Flavobacteriia</taxon>
        <taxon>Flavobacteriales</taxon>
        <taxon>Crocinitomicaceae</taxon>
        <taxon>Putridiphycobacter</taxon>
    </lineage>
</organism>
<feature type="binding site" evidence="2">
    <location>
        <position position="286"/>
    </location>
    <ligand>
        <name>substrate</name>
    </ligand>
</feature>
<feature type="binding site" evidence="2">
    <location>
        <position position="112"/>
    </location>
    <ligand>
        <name>ATP</name>
        <dbReference type="ChEBI" id="CHEBI:30616"/>
    </ligand>
</feature>
<feature type="binding site" evidence="2">
    <location>
        <position position="53"/>
    </location>
    <ligand>
        <name>Mg(2+)</name>
        <dbReference type="ChEBI" id="CHEBI:18420"/>
        <label>1</label>
    </ligand>
</feature>
<dbReference type="EMBL" id="QKSB01000001">
    <property type="protein sequence ID" value="PZE18595.1"/>
    <property type="molecule type" value="Genomic_DNA"/>
</dbReference>
<feature type="domain" description="PurM-like C-terminal" evidence="4">
    <location>
        <begin position="195"/>
        <end position="274"/>
    </location>
</feature>
<feature type="binding site" evidence="2">
    <location>
        <position position="82"/>
    </location>
    <ligand>
        <name>Mg(2+)</name>
        <dbReference type="ChEBI" id="CHEBI:18420"/>
        <label>4</label>
    </ligand>
</feature>
<dbReference type="GO" id="GO:0005524">
    <property type="term" value="F:ATP binding"/>
    <property type="evidence" value="ECO:0007669"/>
    <property type="project" value="UniProtKB-UniRule"/>
</dbReference>
<dbReference type="SUPFAM" id="SSF55326">
    <property type="entry name" value="PurM N-terminal domain-like"/>
    <property type="match status" value="1"/>
</dbReference>
<dbReference type="InterPro" id="IPR010918">
    <property type="entry name" value="PurM-like_C_dom"/>
</dbReference>
<protein>
    <recommendedName>
        <fullName evidence="2">Thiamine-monophosphate kinase</fullName>
        <shortName evidence="2">TMP kinase</shortName>
        <shortName evidence="2">Thiamine-phosphate kinase</shortName>
        <ecNumber evidence="2">2.7.4.16</ecNumber>
    </recommendedName>
</protein>
<comment type="miscellaneous">
    <text evidence="2">Reaction mechanism of ThiL seems to utilize a direct, inline transfer of the gamma-phosphate of ATP to TMP rather than a phosphorylated enzyme intermediate.</text>
</comment>
<dbReference type="OrthoDB" id="9802811at2"/>
<keyword evidence="2" id="KW-0479">Metal-binding</keyword>
<keyword evidence="1 2" id="KW-0784">Thiamine biosynthesis</keyword>
<feature type="binding site" evidence="2">
    <location>
        <position position="37"/>
    </location>
    <ligand>
        <name>Mg(2+)</name>
        <dbReference type="ChEBI" id="CHEBI:18420"/>
        <label>4</label>
    </ligand>
</feature>
<name>A0A2W1NGH3_9FLAO</name>
<comment type="function">
    <text evidence="2">Catalyzes the ATP-dependent phosphorylation of thiamine-monophosphate (TMP) to form thiamine-pyrophosphate (TPP), the active form of vitamin B1.</text>
</comment>
<reference evidence="5 6" key="1">
    <citation type="submission" date="2018-06" db="EMBL/GenBank/DDBJ databases">
        <title>The draft genome sequence of Crocinitomix sp. SM1701.</title>
        <authorList>
            <person name="Zhang X."/>
        </authorList>
    </citation>
    <scope>NUCLEOTIDE SEQUENCE [LARGE SCALE GENOMIC DNA]</scope>
    <source>
        <strain evidence="5 6">SM1701</strain>
    </source>
</reference>
<feature type="binding site" evidence="2">
    <location>
        <position position="51"/>
    </location>
    <ligand>
        <name>Mg(2+)</name>
        <dbReference type="ChEBI" id="CHEBI:18420"/>
        <label>4</label>
    </ligand>
</feature>
<dbReference type="GO" id="GO:0009229">
    <property type="term" value="P:thiamine diphosphate biosynthetic process"/>
    <property type="evidence" value="ECO:0007669"/>
    <property type="project" value="UniProtKB-UniRule"/>
</dbReference>